<name>A0A9E7IB22_9LILI</name>
<organism evidence="1 2">
    <name type="scientific">Musa troglodytarum</name>
    <name type="common">fe'i banana</name>
    <dbReference type="NCBI Taxonomy" id="320322"/>
    <lineage>
        <taxon>Eukaryota</taxon>
        <taxon>Viridiplantae</taxon>
        <taxon>Streptophyta</taxon>
        <taxon>Embryophyta</taxon>
        <taxon>Tracheophyta</taxon>
        <taxon>Spermatophyta</taxon>
        <taxon>Magnoliopsida</taxon>
        <taxon>Liliopsida</taxon>
        <taxon>Zingiberales</taxon>
        <taxon>Musaceae</taxon>
        <taxon>Musa</taxon>
    </lineage>
</organism>
<keyword evidence="2" id="KW-1185">Reference proteome</keyword>
<protein>
    <submittedName>
        <fullName evidence="1">Uncharacterized protein</fullName>
    </submittedName>
</protein>
<proteinExistence type="predicted"/>
<dbReference type="AlphaFoldDB" id="A0A9E7IB22"/>
<dbReference type="EMBL" id="CP097511">
    <property type="protein sequence ID" value="URE45144.1"/>
    <property type="molecule type" value="Genomic_DNA"/>
</dbReference>
<evidence type="ECO:0000313" key="1">
    <source>
        <dbReference type="EMBL" id="URE45144.1"/>
    </source>
</evidence>
<dbReference type="Proteomes" id="UP001055439">
    <property type="component" value="Chromosome 9"/>
</dbReference>
<sequence>MTVIKFAQSRCLINFLHTISKIQNVDHAQLIRHREVV</sequence>
<reference evidence="1" key="1">
    <citation type="submission" date="2022-05" db="EMBL/GenBank/DDBJ databases">
        <title>The Musa troglodytarum L. genome provides insights into the mechanism of non-climacteric behaviour and enrichment of carotenoids.</title>
        <authorList>
            <person name="Wang J."/>
        </authorList>
    </citation>
    <scope>NUCLEOTIDE SEQUENCE</scope>
    <source>
        <tissue evidence="1">Leaf</tissue>
    </source>
</reference>
<evidence type="ECO:0000313" key="2">
    <source>
        <dbReference type="Proteomes" id="UP001055439"/>
    </source>
</evidence>
<accession>A0A9E7IB22</accession>
<gene>
    <name evidence="1" type="ORF">MUK42_23714</name>
</gene>